<accession>A0A2T3Z559</accession>
<dbReference type="EMBL" id="KZ679263">
    <property type="protein sequence ID" value="PTB39961.1"/>
    <property type="molecule type" value="Genomic_DNA"/>
</dbReference>
<dbReference type="AlphaFoldDB" id="A0A2T3Z559"/>
<dbReference type="OrthoDB" id="10379514at2759"/>
<evidence type="ECO:0000256" key="1">
    <source>
        <dbReference type="SAM" id="MobiDB-lite"/>
    </source>
</evidence>
<organism evidence="2 3">
    <name type="scientific">Trichoderma asperellum (strain ATCC 204424 / CBS 433.97 / NBRC 101777)</name>
    <dbReference type="NCBI Taxonomy" id="1042311"/>
    <lineage>
        <taxon>Eukaryota</taxon>
        <taxon>Fungi</taxon>
        <taxon>Dikarya</taxon>
        <taxon>Ascomycota</taxon>
        <taxon>Pezizomycotina</taxon>
        <taxon>Sordariomycetes</taxon>
        <taxon>Hypocreomycetidae</taxon>
        <taxon>Hypocreales</taxon>
        <taxon>Hypocreaceae</taxon>
        <taxon>Trichoderma</taxon>
    </lineage>
</organism>
<sequence length="248" mass="26241">MDETGESLLRAPIPAWREHTNGRSRNAWRAHKKDSVAGGHRTNAQDCSGRVEMEGGAMSAKYTQVDGTGNHIRVLDAQSTLVEWAFPAISAAMPSHPCSLSTASRAHVSATTPRMGAPGASRPLARPERGSRQKLLCGGAGSTRSPATKASVPGRRDSAHTPPRDSHWPRTSRAHQGIEAVAAAASSLRPPPALHLVRHAGSPAACEPQEASSTATLGRRCSLPRRAVCWHGRHESTAGDLAFTRASV</sequence>
<name>A0A2T3Z559_TRIA4</name>
<keyword evidence="3" id="KW-1185">Reference proteome</keyword>
<dbReference type="Proteomes" id="UP000240493">
    <property type="component" value="Unassembled WGS sequence"/>
</dbReference>
<evidence type="ECO:0000313" key="3">
    <source>
        <dbReference type="Proteomes" id="UP000240493"/>
    </source>
</evidence>
<feature type="region of interest" description="Disordered" evidence="1">
    <location>
        <begin position="104"/>
        <end position="174"/>
    </location>
</feature>
<proteinExistence type="predicted"/>
<feature type="compositionally biased region" description="Basic and acidic residues" evidence="1">
    <location>
        <begin position="154"/>
        <end position="168"/>
    </location>
</feature>
<protein>
    <submittedName>
        <fullName evidence="2">Uncharacterized protein</fullName>
    </submittedName>
</protein>
<gene>
    <name evidence="2" type="ORF">M441DRAFT_423918</name>
</gene>
<evidence type="ECO:0000313" key="2">
    <source>
        <dbReference type="EMBL" id="PTB39961.1"/>
    </source>
</evidence>
<reference evidence="2 3" key="1">
    <citation type="submission" date="2016-07" db="EMBL/GenBank/DDBJ databases">
        <title>Multiple horizontal gene transfer events from other fungi enriched the ability of initially mycotrophic Trichoderma (Ascomycota) to feed on dead plant biomass.</title>
        <authorList>
            <consortium name="DOE Joint Genome Institute"/>
            <person name="Aerts A."/>
            <person name="Atanasova L."/>
            <person name="Chenthamara K."/>
            <person name="Zhang J."/>
            <person name="Grujic M."/>
            <person name="Henrissat B."/>
            <person name="Kuo A."/>
            <person name="Salamov A."/>
            <person name="Lipzen A."/>
            <person name="Labutti K."/>
            <person name="Barry K."/>
            <person name="Miao Y."/>
            <person name="Rahimi M.J."/>
            <person name="Shen Q."/>
            <person name="Grigoriev I.V."/>
            <person name="Kubicek C.P."/>
            <person name="Druzhinina I.S."/>
        </authorList>
    </citation>
    <scope>NUCLEOTIDE SEQUENCE [LARGE SCALE GENOMIC DNA]</scope>
    <source>
        <strain evidence="2 3">CBS 433.97</strain>
    </source>
</reference>
<feature type="region of interest" description="Disordered" evidence="1">
    <location>
        <begin position="22"/>
        <end position="47"/>
    </location>
</feature>